<dbReference type="EMBL" id="KV722398">
    <property type="protein sequence ID" value="OCH90744.1"/>
    <property type="molecule type" value="Genomic_DNA"/>
</dbReference>
<dbReference type="AlphaFoldDB" id="A0A8E2DMA2"/>
<feature type="compositionally biased region" description="Basic and acidic residues" evidence="1">
    <location>
        <begin position="337"/>
        <end position="354"/>
    </location>
</feature>
<evidence type="ECO:0000313" key="4">
    <source>
        <dbReference type="Proteomes" id="UP000250043"/>
    </source>
</evidence>
<keyword evidence="2" id="KW-0732">Signal</keyword>
<feature type="compositionally biased region" description="Low complexity" evidence="1">
    <location>
        <begin position="21"/>
        <end position="40"/>
    </location>
</feature>
<feature type="region of interest" description="Disordered" evidence="1">
    <location>
        <begin position="337"/>
        <end position="357"/>
    </location>
</feature>
<feature type="compositionally biased region" description="Basic and acidic residues" evidence="1">
    <location>
        <begin position="166"/>
        <end position="178"/>
    </location>
</feature>
<feature type="chain" id="PRO_5034808143" evidence="2">
    <location>
        <begin position="22"/>
        <end position="373"/>
    </location>
</feature>
<feature type="region of interest" description="Disordered" evidence="1">
    <location>
        <begin position="128"/>
        <end position="242"/>
    </location>
</feature>
<organism evidence="3 4">
    <name type="scientific">Obba rivulosa</name>
    <dbReference type="NCBI Taxonomy" id="1052685"/>
    <lineage>
        <taxon>Eukaryota</taxon>
        <taxon>Fungi</taxon>
        <taxon>Dikarya</taxon>
        <taxon>Basidiomycota</taxon>
        <taxon>Agaricomycotina</taxon>
        <taxon>Agaricomycetes</taxon>
        <taxon>Polyporales</taxon>
        <taxon>Gelatoporiaceae</taxon>
        <taxon>Obba</taxon>
    </lineage>
</organism>
<evidence type="ECO:0000313" key="3">
    <source>
        <dbReference type="EMBL" id="OCH90744.1"/>
    </source>
</evidence>
<feature type="compositionally biased region" description="Low complexity" evidence="1">
    <location>
        <begin position="188"/>
        <end position="214"/>
    </location>
</feature>
<protein>
    <submittedName>
        <fullName evidence="3">Uncharacterized protein</fullName>
    </submittedName>
</protein>
<accession>A0A8E2DMA2</accession>
<reference evidence="3 4" key="1">
    <citation type="submission" date="2016-07" db="EMBL/GenBank/DDBJ databases">
        <title>Draft genome of the white-rot fungus Obba rivulosa 3A-2.</title>
        <authorList>
            <consortium name="DOE Joint Genome Institute"/>
            <person name="Miettinen O."/>
            <person name="Riley R."/>
            <person name="Acob R."/>
            <person name="Barry K."/>
            <person name="Cullen D."/>
            <person name="De Vries R."/>
            <person name="Hainaut M."/>
            <person name="Hatakka A."/>
            <person name="Henrissat B."/>
            <person name="Hilden K."/>
            <person name="Kuo R."/>
            <person name="Labutti K."/>
            <person name="Lipzen A."/>
            <person name="Makela M.R."/>
            <person name="Sandor L."/>
            <person name="Spatafora J.W."/>
            <person name="Grigoriev I.V."/>
            <person name="Hibbett D.S."/>
        </authorList>
    </citation>
    <scope>NUCLEOTIDE SEQUENCE [LARGE SCALE GENOMIC DNA]</scope>
    <source>
        <strain evidence="3 4">3A-2</strain>
    </source>
</reference>
<gene>
    <name evidence="3" type="ORF">OBBRIDRAFT_569524</name>
</gene>
<feature type="region of interest" description="Disordered" evidence="1">
    <location>
        <begin position="21"/>
        <end position="44"/>
    </location>
</feature>
<name>A0A8E2DMA2_9APHY</name>
<dbReference type="OrthoDB" id="10674762at2759"/>
<evidence type="ECO:0000256" key="1">
    <source>
        <dbReference type="SAM" id="MobiDB-lite"/>
    </source>
</evidence>
<sequence>MRASFITLLALLTLATSPALSAPTPLSSVSPSSDTASSDPMAPYDGPLPLLPLSFSPFGAGPIQSETKREMPIFSDDIYSVHPVGSNGGVILPGNTGRARPVPLASRSSTPANAKRIVLPGSNGGVALRSINPGGPLLPTSTSTTGGPRLPGSNGGVRPVPLGSSTKRESAADGDFHPRIGTSVLPGADGPVPASSPDDVSSSDSASDGSTLLPLPDPADPSAGGWDVPAGPDTLSTRAYEGTNYPGVDLPVLPDGAVPRIGTTVLPRTYESTNYPGVDLPVLPDGAFPRIGTTVLPPRARAVLGARRDARTNYAGVNLPVLPDGATPRIGTTVLGRRVEQEQEQEKEQERARAMQEPYSIDDLVAAVLNRRH</sequence>
<evidence type="ECO:0000256" key="2">
    <source>
        <dbReference type="SAM" id="SignalP"/>
    </source>
</evidence>
<keyword evidence="4" id="KW-1185">Reference proteome</keyword>
<feature type="signal peptide" evidence="2">
    <location>
        <begin position="1"/>
        <end position="21"/>
    </location>
</feature>
<dbReference type="Proteomes" id="UP000250043">
    <property type="component" value="Unassembled WGS sequence"/>
</dbReference>
<proteinExistence type="predicted"/>